<dbReference type="AlphaFoldDB" id="A0A9W8L2I7"/>
<sequence>MSTVQKLCLDDIHRLYTKGTLYNTYYSKAKTRVEMRIIEASALIRSAPTWTERLHSEEKREKWAAQVKESLKLTDKEVEYVFAELEYYAKLQASRHSGEVLSGVDKVWISDSASNCELVNEFKESAARLADDHDTTHLGGIANKSFFTVQVLIDPFKYPYSSLALRPLDRPITAPEAALDRVGSAVETDTLNISLQGLEISVPNSSGASKSVYRAGYSHPVSTLTFQPQEEVLSWLPTDFTVNNDGSVKIVSYINNLHPTRYAGLYRSISKVFANMVPLLEQVATDTLCPRDERVSFDHMDLAAHAEPEPLPFNPGNRPIIPYSLRGLNLQASIEMTSINLIPENPTLADGRWQAMGRRNERIFAVGLYFYEMENIASAKLKLRDPIMSHIFESQEEEDNFCKAHNVTVNPYGSRKLVQEFEGIEIKAGRYICYPNLYQAKMPAFTLADPTKPGCVKCIAFYIVDPATKVLSTDTIPPRDPTWGKAGHPVTSSLSEEECNRRDFLRRKHAKETECSEGRFEASLEVDIYRND</sequence>
<evidence type="ECO:0000259" key="1">
    <source>
        <dbReference type="Pfam" id="PF14033"/>
    </source>
</evidence>
<protein>
    <recommendedName>
        <fullName evidence="1">DUF4246 domain-containing protein</fullName>
    </recommendedName>
</protein>
<dbReference type="InterPro" id="IPR025340">
    <property type="entry name" value="DUF4246"/>
</dbReference>
<proteinExistence type="predicted"/>
<evidence type="ECO:0000313" key="2">
    <source>
        <dbReference type="EMBL" id="KAJ2686581.1"/>
    </source>
</evidence>
<dbReference type="PANTHER" id="PTHR33119">
    <property type="entry name" value="IFI3P"/>
    <property type="match status" value="1"/>
</dbReference>
<evidence type="ECO:0000313" key="3">
    <source>
        <dbReference type="Proteomes" id="UP001151516"/>
    </source>
</evidence>
<dbReference type="Pfam" id="PF14033">
    <property type="entry name" value="DUF4246"/>
    <property type="match status" value="1"/>
</dbReference>
<accession>A0A9W8L2I7</accession>
<dbReference type="OrthoDB" id="415532at2759"/>
<dbReference type="InterPro" id="IPR049192">
    <property type="entry name" value="DUF4246_C"/>
</dbReference>
<feature type="domain" description="DUF4246" evidence="1">
    <location>
        <begin position="76"/>
        <end position="484"/>
    </location>
</feature>
<name>A0A9W8L2I7_9FUNG</name>
<reference evidence="2" key="1">
    <citation type="submission" date="2022-07" db="EMBL/GenBank/DDBJ databases">
        <title>Phylogenomic reconstructions and comparative analyses of Kickxellomycotina fungi.</title>
        <authorList>
            <person name="Reynolds N.K."/>
            <person name="Stajich J.E."/>
            <person name="Barry K."/>
            <person name="Grigoriev I.V."/>
            <person name="Crous P."/>
            <person name="Smith M.E."/>
        </authorList>
    </citation>
    <scope>NUCLEOTIDE SEQUENCE</scope>
    <source>
        <strain evidence="2">CBS 109367</strain>
    </source>
</reference>
<organism evidence="2 3">
    <name type="scientific">Coemansia spiralis</name>
    <dbReference type="NCBI Taxonomy" id="417178"/>
    <lineage>
        <taxon>Eukaryota</taxon>
        <taxon>Fungi</taxon>
        <taxon>Fungi incertae sedis</taxon>
        <taxon>Zoopagomycota</taxon>
        <taxon>Kickxellomycotina</taxon>
        <taxon>Kickxellomycetes</taxon>
        <taxon>Kickxellales</taxon>
        <taxon>Kickxellaceae</taxon>
        <taxon>Coemansia</taxon>
    </lineage>
</organism>
<dbReference type="PANTHER" id="PTHR33119:SF1">
    <property type="entry name" value="FE2OG DIOXYGENASE DOMAIN-CONTAINING PROTEIN"/>
    <property type="match status" value="1"/>
</dbReference>
<comment type="caution">
    <text evidence="2">The sequence shown here is derived from an EMBL/GenBank/DDBJ whole genome shotgun (WGS) entry which is preliminary data.</text>
</comment>
<gene>
    <name evidence="2" type="ORF">IWW39_003523</name>
</gene>
<dbReference type="Proteomes" id="UP001151516">
    <property type="component" value="Unassembled WGS sequence"/>
</dbReference>
<dbReference type="EMBL" id="JANBTX010000101">
    <property type="protein sequence ID" value="KAJ2686581.1"/>
    <property type="molecule type" value="Genomic_DNA"/>
</dbReference>
<keyword evidence="3" id="KW-1185">Reference proteome</keyword>